<evidence type="ECO:0000256" key="5">
    <source>
        <dbReference type="ARBA" id="ARBA00022989"/>
    </source>
</evidence>
<dbReference type="Pfam" id="PF21088">
    <property type="entry name" value="MS_channel_1st"/>
    <property type="match status" value="1"/>
</dbReference>
<evidence type="ECO:0000256" key="4">
    <source>
        <dbReference type="ARBA" id="ARBA00022692"/>
    </source>
</evidence>
<accession>A0A7C2INM4</accession>
<dbReference type="AlphaFoldDB" id="A0A7C2INM4"/>
<keyword evidence="5 7" id="KW-1133">Transmembrane helix</keyword>
<feature type="transmembrane region" description="Helical" evidence="7">
    <location>
        <begin position="71"/>
        <end position="89"/>
    </location>
</feature>
<feature type="domain" description="Mechanosensitive ion channel MscS" evidence="8">
    <location>
        <begin position="113"/>
        <end position="176"/>
    </location>
</feature>
<proteinExistence type="inferred from homology"/>
<evidence type="ECO:0000259" key="10">
    <source>
        <dbReference type="Pfam" id="PF21088"/>
    </source>
</evidence>
<dbReference type="PANTHER" id="PTHR30460">
    <property type="entry name" value="MODERATE CONDUCTANCE MECHANOSENSITIVE CHANNEL YBIO"/>
    <property type="match status" value="1"/>
</dbReference>
<feature type="domain" description="Mechanosensitive ion channel transmembrane helices 2/3" evidence="10">
    <location>
        <begin position="70"/>
        <end position="111"/>
    </location>
</feature>
<evidence type="ECO:0000259" key="8">
    <source>
        <dbReference type="Pfam" id="PF00924"/>
    </source>
</evidence>
<dbReference type="InterPro" id="IPR049278">
    <property type="entry name" value="MS_channel_C"/>
</dbReference>
<dbReference type="SUPFAM" id="SSF82689">
    <property type="entry name" value="Mechanosensitive channel protein MscS (YggB), C-terminal domain"/>
    <property type="match status" value="1"/>
</dbReference>
<reference evidence="11" key="1">
    <citation type="journal article" date="2020" name="mSystems">
        <title>Genome- and Community-Level Interaction Insights into Carbon Utilization and Element Cycling Functions of Hydrothermarchaeota in Hydrothermal Sediment.</title>
        <authorList>
            <person name="Zhou Z."/>
            <person name="Liu Y."/>
            <person name="Xu W."/>
            <person name="Pan J."/>
            <person name="Luo Z.H."/>
            <person name="Li M."/>
        </authorList>
    </citation>
    <scope>NUCLEOTIDE SEQUENCE [LARGE SCALE GENOMIC DNA]</scope>
    <source>
        <strain evidence="11">SpSt-300</strain>
    </source>
</reference>
<dbReference type="GO" id="GO:0008381">
    <property type="term" value="F:mechanosensitive monoatomic ion channel activity"/>
    <property type="evidence" value="ECO:0007669"/>
    <property type="project" value="InterPro"/>
</dbReference>
<evidence type="ECO:0000256" key="7">
    <source>
        <dbReference type="SAM" id="Phobius"/>
    </source>
</evidence>
<dbReference type="Gene3D" id="3.30.70.100">
    <property type="match status" value="1"/>
</dbReference>
<dbReference type="InterPro" id="IPR011014">
    <property type="entry name" value="MscS_channel_TM-2"/>
</dbReference>
<feature type="transmembrane region" description="Helical" evidence="7">
    <location>
        <begin position="20"/>
        <end position="40"/>
    </location>
</feature>
<comment type="caution">
    <text evidence="11">The sequence shown here is derived from an EMBL/GenBank/DDBJ whole genome shotgun (WGS) entry which is preliminary data.</text>
</comment>
<dbReference type="SUPFAM" id="SSF50182">
    <property type="entry name" value="Sm-like ribonucleoproteins"/>
    <property type="match status" value="1"/>
</dbReference>
<dbReference type="InterPro" id="IPR010920">
    <property type="entry name" value="LSM_dom_sf"/>
</dbReference>
<dbReference type="EMBL" id="DSMU01000034">
    <property type="protein sequence ID" value="HEL65158.1"/>
    <property type="molecule type" value="Genomic_DNA"/>
</dbReference>
<evidence type="ECO:0000256" key="6">
    <source>
        <dbReference type="ARBA" id="ARBA00023136"/>
    </source>
</evidence>
<dbReference type="Pfam" id="PF00924">
    <property type="entry name" value="MS_channel_2nd"/>
    <property type="match status" value="1"/>
</dbReference>
<dbReference type="InterPro" id="IPR006685">
    <property type="entry name" value="MscS_channel_2nd"/>
</dbReference>
<dbReference type="SUPFAM" id="SSF82861">
    <property type="entry name" value="Mechanosensitive channel protein MscS (YggB), transmembrane region"/>
    <property type="match status" value="1"/>
</dbReference>
<dbReference type="Gene3D" id="1.10.287.1260">
    <property type="match status" value="1"/>
</dbReference>
<evidence type="ECO:0000313" key="11">
    <source>
        <dbReference type="EMBL" id="HEL65158.1"/>
    </source>
</evidence>
<gene>
    <name evidence="11" type="ORF">ENQ34_00540</name>
</gene>
<dbReference type="Pfam" id="PF21082">
    <property type="entry name" value="MS_channel_3rd"/>
    <property type="match status" value="1"/>
</dbReference>
<dbReference type="InterPro" id="IPR045276">
    <property type="entry name" value="YbiO_bact"/>
</dbReference>
<evidence type="ECO:0000259" key="9">
    <source>
        <dbReference type="Pfam" id="PF21082"/>
    </source>
</evidence>
<dbReference type="InterPro" id="IPR011066">
    <property type="entry name" value="MscS_channel_C_sf"/>
</dbReference>
<organism evidence="11">
    <name type="scientific">Ammonifex degensii</name>
    <dbReference type="NCBI Taxonomy" id="42838"/>
    <lineage>
        <taxon>Bacteria</taxon>
        <taxon>Bacillati</taxon>
        <taxon>Bacillota</taxon>
        <taxon>Clostridia</taxon>
        <taxon>Thermoanaerobacterales</taxon>
        <taxon>Thermoanaerobacteraceae</taxon>
        <taxon>Ammonifex</taxon>
    </lineage>
</organism>
<sequence length="302" mass="33106">MFTWDAFSTAVTGWLLTSGVRILLVITGTFLLGRVLTAALKKLEKVLAGKAGGSLEQEKRIRTLIGLLKKIVWVTAVVVGFVVILSELGVDIKPIITAAGIGGLALGFGAQSLVRDLISGFFMLLEDQIRVGDVVVLNGTAGEVVDINLRTTVLRDLRGVVHIFPNGNINSVSNMTKDWSRYVIDVGVSYAEDVDYVMEVLREIGAGLSSDPEFGQYLLGPLEVLGVDDFAPSAVVIKVMITTVPLKQWYVGRELRRRIKKKFDELGIEIPLPHTTLAWGKASEPLLDQVFREQRERCGEDK</sequence>
<dbReference type="Gene3D" id="2.30.30.60">
    <property type="match status" value="1"/>
</dbReference>
<evidence type="ECO:0000256" key="3">
    <source>
        <dbReference type="ARBA" id="ARBA00022475"/>
    </source>
</evidence>
<dbReference type="GO" id="GO:0005886">
    <property type="term" value="C:plasma membrane"/>
    <property type="evidence" value="ECO:0007669"/>
    <property type="project" value="UniProtKB-SubCell"/>
</dbReference>
<dbReference type="PANTHER" id="PTHR30460:SF0">
    <property type="entry name" value="MODERATE CONDUCTANCE MECHANOSENSITIVE CHANNEL YBIO"/>
    <property type="match status" value="1"/>
</dbReference>
<keyword evidence="6 7" id="KW-0472">Membrane</keyword>
<name>A0A7C2INM4_9THEO</name>
<comment type="similarity">
    <text evidence="2">Belongs to the MscS (TC 1.A.23) family.</text>
</comment>
<protein>
    <submittedName>
        <fullName evidence="11">Mechanosensitive ion channel family protein</fullName>
    </submittedName>
</protein>
<keyword evidence="4 7" id="KW-0812">Transmembrane</keyword>
<evidence type="ECO:0000256" key="2">
    <source>
        <dbReference type="ARBA" id="ARBA00008017"/>
    </source>
</evidence>
<dbReference type="InterPro" id="IPR023408">
    <property type="entry name" value="MscS_beta-dom_sf"/>
</dbReference>
<feature type="domain" description="Mechanosensitive ion channel MscS C-terminal" evidence="9">
    <location>
        <begin position="183"/>
        <end position="270"/>
    </location>
</feature>
<keyword evidence="3" id="KW-1003">Cell membrane</keyword>
<comment type="subcellular location">
    <subcellularLocation>
        <location evidence="1">Cell membrane</location>
        <topology evidence="1">Multi-pass membrane protein</topology>
    </subcellularLocation>
</comment>
<dbReference type="InterPro" id="IPR049142">
    <property type="entry name" value="MS_channel_1st"/>
</dbReference>
<feature type="transmembrane region" description="Helical" evidence="7">
    <location>
        <begin position="95"/>
        <end position="114"/>
    </location>
</feature>
<evidence type="ECO:0000256" key="1">
    <source>
        <dbReference type="ARBA" id="ARBA00004651"/>
    </source>
</evidence>